<dbReference type="EMBL" id="BOOW01000027">
    <property type="protein sequence ID" value="GII94031.1"/>
    <property type="molecule type" value="Genomic_DNA"/>
</dbReference>
<feature type="domain" description="NadR/Ttd14 AAA" evidence="1">
    <location>
        <begin position="6"/>
        <end position="169"/>
    </location>
</feature>
<dbReference type="Gene3D" id="3.40.50.300">
    <property type="entry name" value="P-loop containing nucleotide triphosphate hydrolases"/>
    <property type="match status" value="1"/>
</dbReference>
<reference evidence="2" key="1">
    <citation type="submission" date="2021-01" db="EMBL/GenBank/DDBJ databases">
        <title>Whole genome shotgun sequence of Sinosporangium siamense NBRC 109515.</title>
        <authorList>
            <person name="Komaki H."/>
            <person name="Tamura T."/>
        </authorList>
    </citation>
    <scope>NUCLEOTIDE SEQUENCE</scope>
    <source>
        <strain evidence="2">NBRC 109515</strain>
    </source>
</reference>
<evidence type="ECO:0000259" key="1">
    <source>
        <dbReference type="Pfam" id="PF13521"/>
    </source>
</evidence>
<organism evidence="2 3">
    <name type="scientific">Sinosporangium siamense</name>
    <dbReference type="NCBI Taxonomy" id="1367973"/>
    <lineage>
        <taxon>Bacteria</taxon>
        <taxon>Bacillati</taxon>
        <taxon>Actinomycetota</taxon>
        <taxon>Actinomycetes</taxon>
        <taxon>Streptosporangiales</taxon>
        <taxon>Streptosporangiaceae</taxon>
        <taxon>Sinosporangium</taxon>
    </lineage>
</organism>
<sequence length="180" mass="19691">MSERFHVVTGGPGAGKSTLLERLAGAGFAVQPEAGRAVIRDQVAIGGRGVPWRDRELFAELMLGFDLRNHREAAACGGPVLFDRGVLDVVGYLRLEGCAVPAHVDAAARGFRYNRRVFAAPPWREIYERDRERRQDFAEAERTYDACVGAYRDYGYEVVELPRAAVGERARLVAAAVGAG</sequence>
<proteinExistence type="predicted"/>
<dbReference type="InterPro" id="IPR027417">
    <property type="entry name" value="P-loop_NTPase"/>
</dbReference>
<protein>
    <submittedName>
        <fullName evidence="2">ATPase</fullName>
    </submittedName>
</protein>
<gene>
    <name evidence="2" type="ORF">Ssi02_42620</name>
</gene>
<accession>A0A919RL12</accession>
<evidence type="ECO:0000313" key="2">
    <source>
        <dbReference type="EMBL" id="GII94031.1"/>
    </source>
</evidence>
<dbReference type="InterPro" id="IPR038727">
    <property type="entry name" value="NadR/Ttd14_AAA_dom"/>
</dbReference>
<comment type="caution">
    <text evidence="2">The sequence shown here is derived from an EMBL/GenBank/DDBJ whole genome shotgun (WGS) entry which is preliminary data.</text>
</comment>
<dbReference type="AlphaFoldDB" id="A0A919RL12"/>
<dbReference type="Proteomes" id="UP000606172">
    <property type="component" value="Unassembled WGS sequence"/>
</dbReference>
<evidence type="ECO:0000313" key="3">
    <source>
        <dbReference type="Proteomes" id="UP000606172"/>
    </source>
</evidence>
<keyword evidence="3" id="KW-1185">Reference proteome</keyword>
<dbReference type="SUPFAM" id="SSF52540">
    <property type="entry name" value="P-loop containing nucleoside triphosphate hydrolases"/>
    <property type="match status" value="1"/>
</dbReference>
<dbReference type="RefSeq" id="WP_204027885.1">
    <property type="nucleotide sequence ID" value="NZ_BOOW01000027.1"/>
</dbReference>
<name>A0A919RL12_9ACTN</name>
<dbReference type="Pfam" id="PF13521">
    <property type="entry name" value="AAA_28"/>
    <property type="match status" value="1"/>
</dbReference>